<evidence type="ECO:0000256" key="1">
    <source>
        <dbReference type="ARBA" id="ARBA00004401"/>
    </source>
</evidence>
<evidence type="ECO:0000256" key="3">
    <source>
        <dbReference type="SAM" id="Phobius"/>
    </source>
</evidence>
<protein>
    <recommendedName>
        <fullName evidence="4">Peptidase M13 N-terminal domain-containing protein</fullName>
    </recommendedName>
</protein>
<dbReference type="GO" id="GO:0005886">
    <property type="term" value="C:plasma membrane"/>
    <property type="evidence" value="ECO:0007669"/>
    <property type="project" value="UniProtKB-SubCell"/>
</dbReference>
<evidence type="ECO:0000259" key="4">
    <source>
        <dbReference type="Pfam" id="PF05649"/>
    </source>
</evidence>
<keyword evidence="6" id="KW-1185">Reference proteome</keyword>
<comment type="caution">
    <text evidence="5">The sequence shown here is derived from an EMBL/GenBank/DDBJ whole genome shotgun (WGS) entry which is preliminary data.</text>
</comment>
<dbReference type="PANTHER" id="PTHR11733:SF167">
    <property type="entry name" value="FI17812P1-RELATED"/>
    <property type="match status" value="1"/>
</dbReference>
<dbReference type="PANTHER" id="PTHR11733">
    <property type="entry name" value="ZINC METALLOPROTEASE FAMILY M13 NEPRILYSIN-RELATED"/>
    <property type="match status" value="1"/>
</dbReference>
<feature type="domain" description="Peptidase M13 N-terminal" evidence="4">
    <location>
        <begin position="85"/>
        <end position="455"/>
    </location>
</feature>
<gene>
    <name evidence="5" type="ORF">ILUMI_21604</name>
</gene>
<evidence type="ECO:0000256" key="2">
    <source>
        <dbReference type="ARBA" id="ARBA00007357"/>
    </source>
</evidence>
<comment type="similarity">
    <text evidence="2">Belongs to the peptidase M13 family.</text>
</comment>
<dbReference type="Gene3D" id="1.10.1380.10">
    <property type="entry name" value="Neutral endopeptidase , domain2"/>
    <property type="match status" value="1"/>
</dbReference>
<evidence type="ECO:0000313" key="5">
    <source>
        <dbReference type="EMBL" id="KAF2884565.1"/>
    </source>
</evidence>
<keyword evidence="3" id="KW-0472">Membrane</keyword>
<organism evidence="5 6">
    <name type="scientific">Ignelater luminosus</name>
    <name type="common">Cucubano</name>
    <name type="synonym">Pyrophorus luminosus</name>
    <dbReference type="NCBI Taxonomy" id="2038154"/>
    <lineage>
        <taxon>Eukaryota</taxon>
        <taxon>Metazoa</taxon>
        <taxon>Ecdysozoa</taxon>
        <taxon>Arthropoda</taxon>
        <taxon>Hexapoda</taxon>
        <taxon>Insecta</taxon>
        <taxon>Pterygota</taxon>
        <taxon>Neoptera</taxon>
        <taxon>Endopterygota</taxon>
        <taxon>Coleoptera</taxon>
        <taxon>Polyphaga</taxon>
        <taxon>Elateriformia</taxon>
        <taxon>Elateroidea</taxon>
        <taxon>Elateridae</taxon>
        <taxon>Agrypninae</taxon>
        <taxon>Pyrophorini</taxon>
        <taxon>Ignelater</taxon>
    </lineage>
</organism>
<dbReference type="EMBL" id="VTPC01090156">
    <property type="protein sequence ID" value="KAF2884565.1"/>
    <property type="molecule type" value="Genomic_DNA"/>
</dbReference>
<evidence type="ECO:0000313" key="6">
    <source>
        <dbReference type="Proteomes" id="UP000801492"/>
    </source>
</evidence>
<dbReference type="OrthoDB" id="6667936at2759"/>
<dbReference type="InterPro" id="IPR008753">
    <property type="entry name" value="Peptidase_M13_N"/>
</dbReference>
<proteinExistence type="inferred from homology"/>
<dbReference type="SUPFAM" id="SSF55486">
    <property type="entry name" value="Metalloproteases ('zincins'), catalytic domain"/>
    <property type="match status" value="1"/>
</dbReference>
<comment type="subcellular location">
    <subcellularLocation>
        <location evidence="1">Cell membrane</location>
        <topology evidence="1">Single-pass type II membrane protein</topology>
    </subcellularLocation>
</comment>
<dbReference type="PROSITE" id="PS51885">
    <property type="entry name" value="NEPRILYSIN"/>
    <property type="match status" value="1"/>
</dbReference>
<dbReference type="GO" id="GO:0004222">
    <property type="term" value="F:metalloendopeptidase activity"/>
    <property type="evidence" value="ECO:0007669"/>
    <property type="project" value="InterPro"/>
</dbReference>
<dbReference type="InterPro" id="IPR000718">
    <property type="entry name" value="Peptidase_M13"/>
</dbReference>
<dbReference type="GO" id="GO:0016485">
    <property type="term" value="P:protein processing"/>
    <property type="evidence" value="ECO:0007669"/>
    <property type="project" value="TreeGrafter"/>
</dbReference>
<dbReference type="InterPro" id="IPR042089">
    <property type="entry name" value="Peptidase_M13_dom_2"/>
</dbReference>
<accession>A0A8K0FXU4</accession>
<keyword evidence="3" id="KW-0812">Transmembrane</keyword>
<sequence length="495" mass="57982">MSGRYKQGNCWDDRSCIEKILICAAVTTILIVIVFVILLTLYLTRDSFVPSPTAANIFAPEACNHQTCLNHSTEIIERIDQAVNPCEDFYKFSCGNLLRKANGNEHLGPFYVIQSKSKRQIEDMYGEPIEDDEHKVVKISKMFYKNCLNETKIKEESLWNVKGVITKLGGWPVIEGTKWDESRFWWIQTCFQLRRLGYFYASLLDISVVVDPADKDRSIYKVSIPSLRDSHEYFRVRDKLGLMIDTAIALGAEKERAISEMSGIYDFLLNLREQSYLRRNEDPHQRITVGEFQNQYEFINWLEFINNIIGPGVRIFKDDYVLFPSVNSIFKWFEYISTVPKRTQANYMIWKVIEELIPYLNISYNSKIGIRHGDYNTRSEFCTKLIRKKFAPSPIDIMYVRKYLLPEKKNKVEELLKNLKLELLKLLEKHNWVDYIDKQLAIERINGLNEVIGAPGNYFDDDIFEDLDFELSHKTRSNNCPMEFTNIFCYRGLFS</sequence>
<keyword evidence="3" id="KW-1133">Transmembrane helix</keyword>
<reference evidence="5" key="1">
    <citation type="submission" date="2019-08" db="EMBL/GenBank/DDBJ databases">
        <title>The genome of the North American firefly Photinus pyralis.</title>
        <authorList>
            <consortium name="Photinus pyralis genome working group"/>
            <person name="Fallon T.R."/>
            <person name="Sander Lower S.E."/>
            <person name="Weng J.-K."/>
        </authorList>
    </citation>
    <scope>NUCLEOTIDE SEQUENCE</scope>
    <source>
        <strain evidence="5">TRF0915ILg1</strain>
        <tissue evidence="5">Whole body</tissue>
    </source>
</reference>
<dbReference type="Proteomes" id="UP000801492">
    <property type="component" value="Unassembled WGS sequence"/>
</dbReference>
<feature type="transmembrane region" description="Helical" evidence="3">
    <location>
        <begin position="20"/>
        <end position="43"/>
    </location>
</feature>
<dbReference type="Pfam" id="PF05649">
    <property type="entry name" value="Peptidase_M13_N"/>
    <property type="match status" value="1"/>
</dbReference>
<name>A0A8K0FXU4_IGNLU</name>
<dbReference type="AlphaFoldDB" id="A0A8K0FXU4"/>